<gene>
    <name evidence="2" type="primary">RFXANK</name>
    <name evidence="2" type="ORF">SNAT2548_LOCUS22171</name>
</gene>
<protein>
    <submittedName>
        <fullName evidence="2">RFXANK protein</fullName>
    </submittedName>
</protein>
<sequence>MVPDFSAEDRYVRHQRGLFVTVLPRALTTTAVSPQPLAHGKMLLPAPAPQVVPHAQPAQLQDVQRDLHSVVRSLQRQVDELQDMVRSLQQPSTSEAVDRPSATVHEASPSTAAPIMARTPSEEALLQMYRQRRAEVEECRPEVPPSFRQRSKESAESLEAPVPSAQDSVPERRRQAPTRSWSLGTCRGPNLWQVLQHRLGLHPQDVQTNQLGRRPKLTASKERAAASAVPSSEEVTRNMSWREIADYIAEDLQTRYGCLEVAAATAAFALQMCTEHDINACLMQMGEGEKGLRSAPLSTVAGHLPSVSFGAQAFEDALLDVLQVRISRKCARRLFRLLAAVPRPSASISSGVGSSAELPQLAQPELWAVDEVQSSAGRVQKPVEVKAQTARRSGASVRAPTSRSPERRESKISAGRGRPAEAAPADPAPPALQRSPGGVHLQEHIRKHWQHGLRSDSADADRQSPQPAARKPSLLSQRSVSGSSLAPPRASGAAATMNKRDREAWRRELSLQSLLDFEAEVRARQEHPSSATSSDHEPQREPPASSPRPAAGEPFDSPPCSVRLRNVEDHHKVAQRESETRPATHVETQRQSPSSLEAIPATWQNRRRSI</sequence>
<organism evidence="2 3">
    <name type="scientific">Symbiodinium natans</name>
    <dbReference type="NCBI Taxonomy" id="878477"/>
    <lineage>
        <taxon>Eukaryota</taxon>
        <taxon>Sar</taxon>
        <taxon>Alveolata</taxon>
        <taxon>Dinophyceae</taxon>
        <taxon>Suessiales</taxon>
        <taxon>Symbiodiniaceae</taxon>
        <taxon>Symbiodinium</taxon>
    </lineage>
</organism>
<dbReference type="AlphaFoldDB" id="A0A812QWD9"/>
<comment type="caution">
    <text evidence="2">The sequence shown here is derived from an EMBL/GenBank/DDBJ whole genome shotgun (WGS) entry which is preliminary data.</text>
</comment>
<dbReference type="OrthoDB" id="10663741at2759"/>
<keyword evidence="3" id="KW-1185">Reference proteome</keyword>
<evidence type="ECO:0000313" key="3">
    <source>
        <dbReference type="Proteomes" id="UP000604046"/>
    </source>
</evidence>
<dbReference type="Proteomes" id="UP000604046">
    <property type="component" value="Unassembled WGS sequence"/>
</dbReference>
<feature type="compositionally biased region" description="Low complexity" evidence="1">
    <location>
        <begin position="473"/>
        <end position="485"/>
    </location>
</feature>
<accession>A0A812QWD9</accession>
<feature type="compositionally biased region" description="Basic and acidic residues" evidence="1">
    <location>
        <begin position="453"/>
        <end position="462"/>
    </location>
</feature>
<feature type="region of interest" description="Disordered" evidence="1">
    <location>
        <begin position="136"/>
        <end position="182"/>
    </location>
</feature>
<proteinExistence type="predicted"/>
<evidence type="ECO:0000256" key="1">
    <source>
        <dbReference type="SAM" id="MobiDB-lite"/>
    </source>
</evidence>
<feature type="region of interest" description="Disordered" evidence="1">
    <location>
        <begin position="379"/>
        <end position="499"/>
    </location>
</feature>
<feature type="compositionally biased region" description="Basic and acidic residues" evidence="1">
    <location>
        <begin position="565"/>
        <end position="588"/>
    </location>
</feature>
<reference evidence="2" key="1">
    <citation type="submission" date="2021-02" db="EMBL/GenBank/DDBJ databases">
        <authorList>
            <person name="Dougan E. K."/>
            <person name="Rhodes N."/>
            <person name="Thang M."/>
            <person name="Chan C."/>
        </authorList>
    </citation>
    <scope>NUCLEOTIDE SEQUENCE</scope>
</reference>
<evidence type="ECO:0000313" key="2">
    <source>
        <dbReference type="EMBL" id="CAE7407545.1"/>
    </source>
</evidence>
<feature type="region of interest" description="Disordered" evidence="1">
    <location>
        <begin position="87"/>
        <end position="117"/>
    </location>
</feature>
<name>A0A812QWD9_9DINO</name>
<feature type="region of interest" description="Disordered" evidence="1">
    <location>
        <begin position="520"/>
        <end position="610"/>
    </location>
</feature>
<dbReference type="EMBL" id="CAJNDS010002277">
    <property type="protein sequence ID" value="CAE7407545.1"/>
    <property type="molecule type" value="Genomic_DNA"/>
</dbReference>